<sequence>MANSKVYDGKINTVTLSAMRLTSALLCGAPVKYPQKSTLNEHLNLMTAKIPDPTARPTIKYMCIGIKGHTAELADDDIYDFVPLGKKASYSGMYKAMPFVLRRMDNDLSDAQRANYAFRTKLTLGGVDYWAYYLKRIDMRSVETTDYDIRRENGEERVDLFNYTDNELYPTPGTLPEFNYDDDTTVELPDGRYAKSNVELRIGWNDFDVQEYMNVCAIMRGSSQSSIVSEIAVCSGLDAVESGESATGSKFSYDEAIGVQVMYYIDLYANLAVTNDNLELTINIGQTVPFWLGPN</sequence>
<accession>A0A345BLB3</accession>
<evidence type="ECO:0000313" key="1">
    <source>
        <dbReference type="EMBL" id="AXF51234.1"/>
    </source>
</evidence>
<dbReference type="EMBL" id="MH426724">
    <property type="protein sequence ID" value="AXF51234.1"/>
    <property type="molecule type" value="Genomic_DNA"/>
</dbReference>
<evidence type="ECO:0000313" key="2">
    <source>
        <dbReference type="Proteomes" id="UP000258581"/>
    </source>
</evidence>
<dbReference type="InterPro" id="IPR055632">
    <property type="entry name" value="DUF7208"/>
</dbReference>
<dbReference type="Pfam" id="PF23838">
    <property type="entry name" value="DUF7208"/>
    <property type="match status" value="1"/>
</dbReference>
<organism evidence="1 2">
    <name type="scientific">Erwinia phage Wellington</name>
    <dbReference type="NCBI Taxonomy" id="2267653"/>
    <lineage>
        <taxon>Viruses</taxon>
        <taxon>Duplodnaviria</taxon>
        <taxon>Heunggongvirae</taxon>
        <taxon>Uroviricota</taxon>
        <taxon>Caudoviricetes</taxon>
        <taxon>Chimalliviridae</taxon>
        <taxon>Wellingtonvirus</taxon>
        <taxon>Wellingtonvirus wellington</taxon>
    </lineage>
</organism>
<gene>
    <name evidence="1" type="ORF">WELLINGTON_104</name>
</gene>
<name>A0A345BLB3_9CAUD</name>
<keyword evidence="2" id="KW-1185">Reference proteome</keyword>
<reference evidence="2" key="1">
    <citation type="submission" date="2018-06" db="EMBL/GenBank/DDBJ databases">
        <authorList>
            <person name="Sharma R."/>
            <person name="James B."/>
            <person name="Berg J.A."/>
            <person name="Breakwell D.P."/>
            <person name="Hope S."/>
            <person name="Grose J.H."/>
        </authorList>
    </citation>
    <scope>NUCLEOTIDE SEQUENCE [LARGE SCALE GENOMIC DNA]</scope>
</reference>
<dbReference type="Proteomes" id="UP000258581">
    <property type="component" value="Segment"/>
</dbReference>
<proteinExistence type="predicted"/>
<protein>
    <submittedName>
        <fullName evidence="1">Putative virion structural protein</fullName>
    </submittedName>
</protein>